<dbReference type="Proteomes" id="UP000237105">
    <property type="component" value="Unassembled WGS sequence"/>
</dbReference>
<dbReference type="EMBL" id="JXTB01000283">
    <property type="protein sequence ID" value="PON48011.1"/>
    <property type="molecule type" value="Genomic_DNA"/>
</dbReference>
<reference evidence="2" key="1">
    <citation type="submission" date="2016-06" db="EMBL/GenBank/DDBJ databases">
        <title>Parallel loss of symbiosis genes in relatives of nitrogen-fixing non-legume Parasponia.</title>
        <authorList>
            <person name="Van Velzen R."/>
            <person name="Holmer R."/>
            <person name="Bu F."/>
            <person name="Rutten L."/>
            <person name="Van Zeijl A."/>
            <person name="Liu W."/>
            <person name="Santuari L."/>
            <person name="Cao Q."/>
            <person name="Sharma T."/>
            <person name="Shen D."/>
            <person name="Roswanjaya Y."/>
            <person name="Wardhani T."/>
            <person name="Kalhor M.S."/>
            <person name="Jansen J."/>
            <person name="Van den Hoogen J."/>
            <person name="Gungor B."/>
            <person name="Hartog M."/>
            <person name="Hontelez J."/>
            <person name="Verver J."/>
            <person name="Yang W.-C."/>
            <person name="Schijlen E."/>
            <person name="Repin R."/>
            <person name="Schilthuizen M."/>
            <person name="Schranz E."/>
            <person name="Heidstra R."/>
            <person name="Miyata K."/>
            <person name="Fedorova E."/>
            <person name="Kohlen W."/>
            <person name="Bisseling T."/>
            <person name="Smit S."/>
            <person name="Geurts R."/>
        </authorList>
    </citation>
    <scope>NUCLEOTIDE SEQUENCE [LARGE SCALE GENOMIC DNA]</scope>
    <source>
        <strain evidence="2">cv. WU1-14</strain>
    </source>
</reference>
<organism evidence="1 2">
    <name type="scientific">Parasponia andersonii</name>
    <name type="common">Sponia andersonii</name>
    <dbReference type="NCBI Taxonomy" id="3476"/>
    <lineage>
        <taxon>Eukaryota</taxon>
        <taxon>Viridiplantae</taxon>
        <taxon>Streptophyta</taxon>
        <taxon>Embryophyta</taxon>
        <taxon>Tracheophyta</taxon>
        <taxon>Spermatophyta</taxon>
        <taxon>Magnoliopsida</taxon>
        <taxon>eudicotyledons</taxon>
        <taxon>Gunneridae</taxon>
        <taxon>Pentapetalae</taxon>
        <taxon>rosids</taxon>
        <taxon>fabids</taxon>
        <taxon>Rosales</taxon>
        <taxon>Cannabaceae</taxon>
        <taxon>Parasponia</taxon>
    </lineage>
</organism>
<dbReference type="AlphaFoldDB" id="A0A2P5BGT4"/>
<comment type="caution">
    <text evidence="1">The sequence shown here is derived from an EMBL/GenBank/DDBJ whole genome shotgun (WGS) entry which is preliminary data.</text>
</comment>
<sequence length="165" mass="18391">MTFCFSQPPRRKISSSLGCQRIGSRSWRESSSLGCPGIADTSRLSPHPEVMNMMPRMVSYLLFPLDTWVITKHLRSQLDASALNQFRRDEQGCIAVVGRQITASSQLASPHDLVASTSHELEEAMRLVAEECAKFHREETAAPKRAKGEFIFVFLGSVCQVMAAF</sequence>
<proteinExistence type="predicted"/>
<evidence type="ECO:0000313" key="2">
    <source>
        <dbReference type="Proteomes" id="UP000237105"/>
    </source>
</evidence>
<evidence type="ECO:0000313" key="1">
    <source>
        <dbReference type="EMBL" id="PON48011.1"/>
    </source>
</evidence>
<accession>A0A2P5BGT4</accession>
<gene>
    <name evidence="1" type="ORF">PanWU01x14_240040</name>
</gene>
<protein>
    <submittedName>
        <fullName evidence="1">Uncharacterized protein</fullName>
    </submittedName>
</protein>
<keyword evidence="2" id="KW-1185">Reference proteome</keyword>
<name>A0A2P5BGT4_PARAD</name>